<proteinExistence type="predicted"/>
<sequence length="329" mass="39208">MKHTVEQLNAEGIRQWEWISKNFINSPLLLGNGFSLNFSTRLLYRNLYDKYIETCPKDVKNLFKEFKSTNFEIILEHLESTERVCSALEIEQQRITKNKNTIKQGLIESINRIHPTPDEIKIEQLKLVAEQLREFDQIFTTNYDLFLYYLILESKKFGDYFYFHFYDDERFQLFNAGDQENKHHIYYLHGALFLFDRSINTIKIKRNDNWLIEVITKEISSDNYPLFISEGTSEMKLKAIQSNNYLSYCFRELNENKSEKIVVFGQSLSSQDLHIVKSLDKNYKELAYGIRISENKSLKEIRAELNRVRSLFKQTEVEFFDSSTLFKFE</sequence>
<comment type="caution">
    <text evidence="1">The sequence shown here is derived from an EMBL/GenBank/DDBJ whole genome shotgun (WGS) entry which is preliminary data.</text>
</comment>
<keyword evidence="2" id="KW-1185">Reference proteome</keyword>
<protein>
    <submittedName>
        <fullName evidence="1">Uncharacterized protein DUF4917</fullName>
    </submittedName>
</protein>
<organism evidence="1 2">
    <name type="scientific">Winogradskyella wandonensis</name>
    <dbReference type="NCBI Taxonomy" id="1442586"/>
    <lineage>
        <taxon>Bacteria</taxon>
        <taxon>Pseudomonadati</taxon>
        <taxon>Bacteroidota</taxon>
        <taxon>Flavobacteriia</taxon>
        <taxon>Flavobacteriales</taxon>
        <taxon>Flavobacteriaceae</taxon>
        <taxon>Winogradskyella</taxon>
    </lineage>
</organism>
<dbReference type="EMBL" id="SMGI01000007">
    <property type="protein sequence ID" value="TCK64040.1"/>
    <property type="molecule type" value="Genomic_DNA"/>
</dbReference>
<dbReference type="OrthoDB" id="828244at2"/>
<evidence type="ECO:0000313" key="1">
    <source>
        <dbReference type="EMBL" id="TCK64040.1"/>
    </source>
</evidence>
<reference evidence="1 2" key="1">
    <citation type="journal article" date="2015" name="Stand. Genomic Sci.">
        <title>Genomic Encyclopedia of Bacterial and Archaeal Type Strains, Phase III: the genomes of soil and plant-associated and newly described type strains.</title>
        <authorList>
            <person name="Whitman W.B."/>
            <person name="Woyke T."/>
            <person name="Klenk H.P."/>
            <person name="Zhou Y."/>
            <person name="Lilburn T.G."/>
            <person name="Beck B.J."/>
            <person name="De Vos P."/>
            <person name="Vandamme P."/>
            <person name="Eisen J.A."/>
            <person name="Garrity G."/>
            <person name="Hugenholtz P."/>
            <person name="Kyrpides N.C."/>
        </authorList>
    </citation>
    <scope>NUCLEOTIDE SEQUENCE [LARGE SCALE GENOMIC DNA]</scope>
    <source>
        <strain evidence="1 2">CECT 8445</strain>
    </source>
</reference>
<dbReference type="RefSeq" id="WP_132706156.1">
    <property type="nucleotide sequence ID" value="NZ_SMGI01000007.1"/>
</dbReference>
<gene>
    <name evidence="1" type="ORF">DFQ05_2733</name>
</gene>
<dbReference type="Pfam" id="PF16263">
    <property type="entry name" value="DUF4917"/>
    <property type="match status" value="1"/>
</dbReference>
<dbReference type="Proteomes" id="UP000295714">
    <property type="component" value="Unassembled WGS sequence"/>
</dbReference>
<dbReference type="InterPro" id="IPR032581">
    <property type="entry name" value="DUF4917"/>
</dbReference>
<dbReference type="AlphaFoldDB" id="A0A4R1KIH3"/>
<accession>A0A4R1KIH3</accession>
<name>A0A4R1KIH3_9FLAO</name>
<evidence type="ECO:0000313" key="2">
    <source>
        <dbReference type="Proteomes" id="UP000295714"/>
    </source>
</evidence>